<accession>A0ABN3JW57</accession>
<dbReference type="Pfam" id="PF19934">
    <property type="entry name" value="DUF6397"/>
    <property type="match status" value="1"/>
</dbReference>
<dbReference type="Proteomes" id="UP001500460">
    <property type="component" value="Unassembled WGS sequence"/>
</dbReference>
<evidence type="ECO:0000313" key="3">
    <source>
        <dbReference type="Proteomes" id="UP001500460"/>
    </source>
</evidence>
<gene>
    <name evidence="2" type="ORF">GCM10010421_36190</name>
</gene>
<feature type="region of interest" description="Disordered" evidence="1">
    <location>
        <begin position="18"/>
        <end position="93"/>
    </location>
</feature>
<reference evidence="2 3" key="1">
    <citation type="journal article" date="2019" name="Int. J. Syst. Evol. Microbiol.">
        <title>The Global Catalogue of Microorganisms (GCM) 10K type strain sequencing project: providing services to taxonomists for standard genome sequencing and annotation.</title>
        <authorList>
            <consortium name="The Broad Institute Genomics Platform"/>
            <consortium name="The Broad Institute Genome Sequencing Center for Infectious Disease"/>
            <person name="Wu L."/>
            <person name="Ma J."/>
        </authorList>
    </citation>
    <scope>NUCLEOTIDE SEQUENCE [LARGE SCALE GENOMIC DNA]</scope>
    <source>
        <strain evidence="2 3">JCM 6922</strain>
    </source>
</reference>
<protein>
    <recommendedName>
        <fullName evidence="4">Secreted protein</fullName>
    </recommendedName>
</protein>
<feature type="compositionally biased region" description="Polar residues" evidence="1">
    <location>
        <begin position="80"/>
        <end position="93"/>
    </location>
</feature>
<evidence type="ECO:0008006" key="4">
    <source>
        <dbReference type="Google" id="ProtNLM"/>
    </source>
</evidence>
<sequence length="93" mass="9615">MRAVPGPPAARLAEKLATADDAGGTARLQADLTEAPAEARKHRPAPRPAPVRRGSGAGAGRATGPAAPHGLVTYRARNRPSWTTDTSRRPSTS</sequence>
<evidence type="ECO:0000313" key="2">
    <source>
        <dbReference type="EMBL" id="GAA2442070.1"/>
    </source>
</evidence>
<organism evidence="2 3">
    <name type="scientific">Streptomyces glaucus</name>
    <dbReference type="NCBI Taxonomy" id="284029"/>
    <lineage>
        <taxon>Bacteria</taxon>
        <taxon>Bacillati</taxon>
        <taxon>Actinomycetota</taxon>
        <taxon>Actinomycetes</taxon>
        <taxon>Kitasatosporales</taxon>
        <taxon>Streptomycetaceae</taxon>
        <taxon>Streptomyces</taxon>
    </lineage>
</organism>
<dbReference type="EMBL" id="BAAATK010000021">
    <property type="protein sequence ID" value="GAA2442070.1"/>
    <property type="molecule type" value="Genomic_DNA"/>
</dbReference>
<evidence type="ECO:0000256" key="1">
    <source>
        <dbReference type="SAM" id="MobiDB-lite"/>
    </source>
</evidence>
<name>A0ABN3JW57_9ACTN</name>
<comment type="caution">
    <text evidence="2">The sequence shown here is derived from an EMBL/GenBank/DDBJ whole genome shotgun (WGS) entry which is preliminary data.</text>
</comment>
<proteinExistence type="predicted"/>
<dbReference type="InterPro" id="IPR045652">
    <property type="entry name" value="DUF6397"/>
</dbReference>
<keyword evidence="3" id="KW-1185">Reference proteome</keyword>